<feature type="region of interest" description="Disordered" evidence="13">
    <location>
        <begin position="1"/>
        <end position="38"/>
    </location>
</feature>
<dbReference type="Gene3D" id="2.60.40.1730">
    <property type="entry name" value="tricorn interacting facor f3 domain"/>
    <property type="match status" value="1"/>
</dbReference>
<comment type="catalytic activity">
    <reaction evidence="1">
        <text>Release of an N-terminal amino acid, Xaa-|-Yaa- from a peptide, amide or arylamide. Xaa is preferably Ala, but may be most amino acids including Pro (slow action). When a terminal hydrophobic residue is followed by a prolyl residue, the two may be released as an intact Xaa-Pro dipeptide.</text>
        <dbReference type="EC" id="3.4.11.2"/>
    </reaction>
</comment>
<evidence type="ECO:0000256" key="11">
    <source>
        <dbReference type="ARBA" id="ARBA00029811"/>
    </source>
</evidence>
<dbReference type="PRINTS" id="PR00756">
    <property type="entry name" value="ALADIPTASE"/>
</dbReference>
<evidence type="ECO:0000256" key="13">
    <source>
        <dbReference type="SAM" id="MobiDB-lite"/>
    </source>
</evidence>
<evidence type="ECO:0000256" key="6">
    <source>
        <dbReference type="ARBA" id="ARBA00022670"/>
    </source>
</evidence>
<protein>
    <recommendedName>
        <fullName evidence="5">Aminopeptidase N</fullName>
        <ecNumber evidence="4">3.4.11.2</ecNumber>
    </recommendedName>
    <alternativeName>
        <fullName evidence="11">Alanine aminopeptidase</fullName>
    </alternativeName>
    <alternativeName>
        <fullName evidence="12">Lysyl aminopeptidase</fullName>
    </alternativeName>
</protein>
<dbReference type="GO" id="GO:0008237">
    <property type="term" value="F:metallopeptidase activity"/>
    <property type="evidence" value="ECO:0007669"/>
    <property type="project" value="UniProtKB-KW"/>
</dbReference>
<evidence type="ECO:0000256" key="7">
    <source>
        <dbReference type="ARBA" id="ARBA00022723"/>
    </source>
</evidence>
<evidence type="ECO:0000256" key="12">
    <source>
        <dbReference type="ARBA" id="ARBA00031533"/>
    </source>
</evidence>
<dbReference type="EC" id="3.4.11.2" evidence="4"/>
<accession>A0A366IE79</accession>
<name>A0A366IE79_9MICO</name>
<dbReference type="InterPro" id="IPR045357">
    <property type="entry name" value="Aminopeptidase_N-like_N"/>
</dbReference>
<dbReference type="SUPFAM" id="SSF63737">
    <property type="entry name" value="Leukotriene A4 hydrolase N-terminal domain"/>
    <property type="match status" value="1"/>
</dbReference>
<dbReference type="Pfam" id="PF17900">
    <property type="entry name" value="Peptidase_M1_N"/>
    <property type="match status" value="1"/>
</dbReference>
<dbReference type="GO" id="GO:0008270">
    <property type="term" value="F:zinc ion binding"/>
    <property type="evidence" value="ECO:0007669"/>
    <property type="project" value="InterPro"/>
</dbReference>
<dbReference type="EMBL" id="QNSB01000016">
    <property type="protein sequence ID" value="RBP68652.1"/>
    <property type="molecule type" value="Genomic_DNA"/>
</dbReference>
<evidence type="ECO:0000256" key="9">
    <source>
        <dbReference type="ARBA" id="ARBA00022833"/>
    </source>
</evidence>
<keyword evidence="8" id="KW-0378">Hydrolase</keyword>
<gene>
    <name evidence="16" type="ORF">DFO65_11622</name>
</gene>
<sequence>MSDPGVPAVPRGTSAPEGGDAAVGSRAPSLPDPCTPGVGTPDVHIDHYDLDLDYRIGPNRLSARARLSGRMLRRAASLALDLTGLRVTKASVNGSKVRFSHRGQKLRLTTGSLEADQPVRIDIAYVGNPAPTIGTWGDIGWEELEDGVLVAGQPVGASTWFPCNDHPSNKSTYRIRVLTESEYTVVSNGRLTDKVRKAGRTAWTWESTVPLATYLATVQIGRYRRSEIAAEADAAPAFVPLGLYAGEHRDRAASRLRVQHAMMTEFASHFGPYPFDRYDVVVTDEELEIPLESQPLSVLGPNHLGEDWEAERLIAHEMAHQWFGNSLTPRRWSDIWLNEGFACYAEWLWSEASGRESADERARGWWRTLAGLPQDLVIGNPGGPDMFDDRVYKRGALCLHDLRLRLGEETFFTALRDWTARHRHGSVDTADFVECVSRVSGKDIAEAIRPWLCEAALPRLAGAPRTA</sequence>
<dbReference type="SUPFAM" id="SSF55486">
    <property type="entry name" value="Metalloproteases ('zincins'), catalytic domain"/>
    <property type="match status" value="1"/>
</dbReference>
<dbReference type="AlphaFoldDB" id="A0A366IE79"/>
<evidence type="ECO:0000256" key="3">
    <source>
        <dbReference type="ARBA" id="ARBA00010136"/>
    </source>
</evidence>
<evidence type="ECO:0000256" key="4">
    <source>
        <dbReference type="ARBA" id="ARBA00012564"/>
    </source>
</evidence>
<evidence type="ECO:0000256" key="1">
    <source>
        <dbReference type="ARBA" id="ARBA00000098"/>
    </source>
</evidence>
<dbReference type="InterPro" id="IPR027268">
    <property type="entry name" value="Peptidase_M4/M1_CTD_sf"/>
</dbReference>
<keyword evidence="17" id="KW-1185">Reference proteome</keyword>
<proteinExistence type="inferred from homology"/>
<dbReference type="InterPro" id="IPR042097">
    <property type="entry name" value="Aminopeptidase_N-like_N_sf"/>
</dbReference>
<reference evidence="16 17" key="1">
    <citation type="submission" date="2018-06" db="EMBL/GenBank/DDBJ databases">
        <title>Freshwater and sediment microbial communities from various areas in North America, analyzing microbe dynamics in response to fracking.</title>
        <authorList>
            <person name="Lamendella R."/>
        </authorList>
    </citation>
    <scope>NUCLEOTIDE SEQUENCE [LARGE SCALE GENOMIC DNA]</scope>
    <source>
        <strain evidence="16 17">3b_TX</strain>
    </source>
</reference>
<dbReference type="PANTHER" id="PTHR11533">
    <property type="entry name" value="PROTEASE M1 ZINC METALLOPROTEASE"/>
    <property type="match status" value="1"/>
</dbReference>
<dbReference type="GO" id="GO:0016285">
    <property type="term" value="F:alanyl aminopeptidase activity"/>
    <property type="evidence" value="ECO:0007669"/>
    <property type="project" value="UniProtKB-EC"/>
</dbReference>
<dbReference type="Pfam" id="PF01433">
    <property type="entry name" value="Peptidase_M1"/>
    <property type="match status" value="1"/>
</dbReference>
<dbReference type="InterPro" id="IPR001930">
    <property type="entry name" value="Peptidase_M1"/>
</dbReference>
<evidence type="ECO:0000256" key="8">
    <source>
        <dbReference type="ARBA" id="ARBA00022801"/>
    </source>
</evidence>
<feature type="domain" description="Peptidase M1 membrane alanine aminopeptidase" evidence="14">
    <location>
        <begin position="259"/>
        <end position="451"/>
    </location>
</feature>
<comment type="similarity">
    <text evidence="3">Belongs to the peptidase M1 family.</text>
</comment>
<evidence type="ECO:0000259" key="15">
    <source>
        <dbReference type="Pfam" id="PF17900"/>
    </source>
</evidence>
<keyword evidence="10" id="KW-0482">Metalloprotease</keyword>
<evidence type="ECO:0000259" key="14">
    <source>
        <dbReference type="Pfam" id="PF01433"/>
    </source>
</evidence>
<evidence type="ECO:0000256" key="10">
    <source>
        <dbReference type="ARBA" id="ARBA00023049"/>
    </source>
</evidence>
<evidence type="ECO:0000313" key="17">
    <source>
        <dbReference type="Proteomes" id="UP000253509"/>
    </source>
</evidence>
<organism evidence="16 17">
    <name type="scientific">Brevibacterium celere</name>
    <dbReference type="NCBI Taxonomy" id="225845"/>
    <lineage>
        <taxon>Bacteria</taxon>
        <taxon>Bacillati</taxon>
        <taxon>Actinomycetota</taxon>
        <taxon>Actinomycetes</taxon>
        <taxon>Micrococcales</taxon>
        <taxon>Brevibacteriaceae</taxon>
        <taxon>Brevibacterium</taxon>
    </lineage>
</organism>
<comment type="cofactor">
    <cofactor evidence="2">
        <name>Zn(2+)</name>
        <dbReference type="ChEBI" id="CHEBI:29105"/>
    </cofactor>
</comment>
<keyword evidence="9" id="KW-0862">Zinc</keyword>
<dbReference type="Proteomes" id="UP000253509">
    <property type="component" value="Unassembled WGS sequence"/>
</dbReference>
<comment type="caution">
    <text evidence="16">The sequence shown here is derived from an EMBL/GenBank/DDBJ whole genome shotgun (WGS) entry which is preliminary data.</text>
</comment>
<evidence type="ECO:0000256" key="2">
    <source>
        <dbReference type="ARBA" id="ARBA00001947"/>
    </source>
</evidence>
<keyword evidence="7" id="KW-0479">Metal-binding</keyword>
<evidence type="ECO:0000313" key="16">
    <source>
        <dbReference type="EMBL" id="RBP68652.1"/>
    </source>
</evidence>
<dbReference type="InterPro" id="IPR014782">
    <property type="entry name" value="Peptidase_M1_dom"/>
</dbReference>
<dbReference type="Gene3D" id="1.10.390.10">
    <property type="entry name" value="Neutral Protease Domain 2"/>
    <property type="match status" value="1"/>
</dbReference>
<dbReference type="GO" id="GO:0006508">
    <property type="term" value="P:proteolysis"/>
    <property type="evidence" value="ECO:0007669"/>
    <property type="project" value="UniProtKB-KW"/>
</dbReference>
<feature type="domain" description="Aminopeptidase N-like N-terminal" evidence="15">
    <location>
        <begin position="46"/>
        <end position="215"/>
    </location>
</feature>
<keyword evidence="6" id="KW-0645">Protease</keyword>
<evidence type="ECO:0000256" key="5">
    <source>
        <dbReference type="ARBA" id="ARBA00015611"/>
    </source>
</evidence>
<dbReference type="CDD" id="cd09603">
    <property type="entry name" value="M1_APN_like"/>
    <property type="match status" value="1"/>
</dbReference>
<dbReference type="InterPro" id="IPR050344">
    <property type="entry name" value="Peptidase_M1_aminopeptidases"/>
</dbReference>